<gene>
    <name evidence="4" type="ORF">C0Q70_13003</name>
</gene>
<evidence type="ECO:0000256" key="2">
    <source>
        <dbReference type="SAM" id="MobiDB-lite"/>
    </source>
</evidence>
<reference evidence="4 5" key="1">
    <citation type="submission" date="2018-04" db="EMBL/GenBank/DDBJ databases">
        <title>The genome of golden apple snail Pomacea canaliculata provides insight into stress tolerance and invasive adaptation.</title>
        <authorList>
            <person name="Liu C."/>
            <person name="Liu B."/>
            <person name="Ren Y."/>
            <person name="Zhang Y."/>
            <person name="Wang H."/>
            <person name="Li S."/>
            <person name="Jiang F."/>
            <person name="Yin L."/>
            <person name="Zhang G."/>
            <person name="Qian W."/>
            <person name="Fan W."/>
        </authorList>
    </citation>
    <scope>NUCLEOTIDE SEQUENCE [LARGE SCALE GENOMIC DNA]</scope>
    <source>
        <strain evidence="4">SZHN2017</strain>
        <tissue evidence="4">Muscle</tissue>
    </source>
</reference>
<dbReference type="EMBL" id="PZQS01000007">
    <property type="protein sequence ID" value="PVD27828.1"/>
    <property type="molecule type" value="Genomic_DNA"/>
</dbReference>
<dbReference type="PROSITE" id="PS50222">
    <property type="entry name" value="EF_HAND_2"/>
    <property type="match status" value="1"/>
</dbReference>
<evidence type="ECO:0000313" key="5">
    <source>
        <dbReference type="Proteomes" id="UP000245119"/>
    </source>
</evidence>
<feature type="compositionally biased region" description="Basic and acidic residues" evidence="2">
    <location>
        <begin position="118"/>
        <end position="128"/>
    </location>
</feature>
<proteinExistence type="predicted"/>
<name>A0A2T7P344_POMCA</name>
<feature type="compositionally biased region" description="Basic and acidic residues" evidence="2">
    <location>
        <begin position="101"/>
        <end position="111"/>
    </location>
</feature>
<dbReference type="GO" id="GO:0005509">
    <property type="term" value="F:calcium ion binding"/>
    <property type="evidence" value="ECO:0007669"/>
    <property type="project" value="InterPro"/>
</dbReference>
<accession>A0A2T7P344</accession>
<keyword evidence="1" id="KW-0106">Calcium</keyword>
<evidence type="ECO:0000256" key="1">
    <source>
        <dbReference type="ARBA" id="ARBA00022837"/>
    </source>
</evidence>
<dbReference type="InterPro" id="IPR018247">
    <property type="entry name" value="EF_Hand_1_Ca_BS"/>
</dbReference>
<dbReference type="SUPFAM" id="SSF47473">
    <property type="entry name" value="EF-hand"/>
    <property type="match status" value="1"/>
</dbReference>
<feature type="domain" description="EF-hand" evidence="3">
    <location>
        <begin position="6"/>
        <end position="41"/>
    </location>
</feature>
<evidence type="ECO:0000313" key="4">
    <source>
        <dbReference type="EMBL" id="PVD27828.1"/>
    </source>
</evidence>
<protein>
    <recommendedName>
        <fullName evidence="3">EF-hand domain-containing protein</fullName>
    </recommendedName>
</protein>
<evidence type="ECO:0000259" key="3">
    <source>
        <dbReference type="PROSITE" id="PS50222"/>
    </source>
</evidence>
<keyword evidence="5" id="KW-1185">Reference proteome</keyword>
<feature type="region of interest" description="Disordered" evidence="2">
    <location>
        <begin position="97"/>
        <end position="128"/>
    </location>
</feature>
<dbReference type="InterPro" id="IPR002048">
    <property type="entry name" value="EF_hand_dom"/>
</dbReference>
<dbReference type="Pfam" id="PF13202">
    <property type="entry name" value="EF-hand_5"/>
    <property type="match status" value="3"/>
</dbReference>
<comment type="caution">
    <text evidence="4">The sequence shown here is derived from an EMBL/GenBank/DDBJ whole genome shotgun (WGS) entry which is preliminary data.</text>
</comment>
<dbReference type="Gene3D" id="1.10.238.10">
    <property type="entry name" value="EF-hand"/>
    <property type="match status" value="1"/>
</dbReference>
<dbReference type="PROSITE" id="PS00018">
    <property type="entry name" value="EF_HAND_1"/>
    <property type="match status" value="1"/>
</dbReference>
<organism evidence="4 5">
    <name type="scientific">Pomacea canaliculata</name>
    <name type="common">Golden apple snail</name>
    <dbReference type="NCBI Taxonomy" id="400727"/>
    <lineage>
        <taxon>Eukaryota</taxon>
        <taxon>Metazoa</taxon>
        <taxon>Spiralia</taxon>
        <taxon>Lophotrochozoa</taxon>
        <taxon>Mollusca</taxon>
        <taxon>Gastropoda</taxon>
        <taxon>Caenogastropoda</taxon>
        <taxon>Architaenioglossa</taxon>
        <taxon>Ampullarioidea</taxon>
        <taxon>Ampullariidae</taxon>
        <taxon>Pomacea</taxon>
    </lineage>
</organism>
<dbReference type="AlphaFoldDB" id="A0A2T7P344"/>
<dbReference type="Proteomes" id="UP000245119">
    <property type="component" value="Linkage Group LG7"/>
</dbReference>
<dbReference type="OrthoDB" id="6096265at2759"/>
<dbReference type="InterPro" id="IPR011992">
    <property type="entry name" value="EF-hand-dom_pair"/>
</dbReference>
<sequence length="128" mass="14106">MVNTFRENSNSEDFFSVADLDGDGVLQQDELQADFNKKDINGNGYISLSEHISSYASSVPLVHNMGIFIYMDKLDGNEDGVVDQSVPLSVMKMMDSNGDGEISREEHERNGLKIWDGGAKESKSVLSP</sequence>